<accession>A0ABU8LCT4</accession>
<evidence type="ECO:0000313" key="2">
    <source>
        <dbReference type="EMBL" id="MEJ1089124.1"/>
    </source>
</evidence>
<dbReference type="InterPro" id="IPR000600">
    <property type="entry name" value="ROK"/>
</dbReference>
<reference evidence="2 3" key="1">
    <citation type="submission" date="2024-02" db="EMBL/GenBank/DDBJ databases">
        <authorList>
            <person name="Saticioglu I.B."/>
        </authorList>
    </citation>
    <scope>NUCLEOTIDE SEQUENCE [LARGE SCALE GENOMIC DNA]</scope>
    <source>
        <strain evidence="2 3">Mu-80</strain>
    </source>
</reference>
<dbReference type="Proteomes" id="UP001371224">
    <property type="component" value="Unassembled WGS sequence"/>
</dbReference>
<proteinExistence type="inferred from homology"/>
<evidence type="ECO:0000313" key="3">
    <source>
        <dbReference type="Proteomes" id="UP001371224"/>
    </source>
</evidence>
<organism evidence="2 3">
    <name type="scientific">Microbacterium bandirmense</name>
    <dbReference type="NCBI Taxonomy" id="3122050"/>
    <lineage>
        <taxon>Bacteria</taxon>
        <taxon>Bacillati</taxon>
        <taxon>Actinomycetota</taxon>
        <taxon>Actinomycetes</taxon>
        <taxon>Micrococcales</taxon>
        <taxon>Microbacteriaceae</taxon>
        <taxon>Microbacterium</taxon>
    </lineage>
</organism>
<keyword evidence="3" id="KW-1185">Reference proteome</keyword>
<dbReference type="EMBL" id="JBBDGM010000010">
    <property type="protein sequence ID" value="MEJ1089124.1"/>
    <property type="molecule type" value="Genomic_DNA"/>
</dbReference>
<evidence type="ECO:0000256" key="1">
    <source>
        <dbReference type="ARBA" id="ARBA00006479"/>
    </source>
</evidence>
<sequence>MSTAASDHSAIPDVVTDVSGERLARAATIGRGAPVLAFDVGGTDIKSALFDADGTAIGLRRTPTPAGGEDAPERLIDRLVELADELRTQHPEIVPAAIGLVVPGIVDEQAGIGVFSSNLGWRDAPIRDLAAARFGLPVAFDHDVRTASWAEHVLGGARSYENSVVLIIGTGVAGAILIDGRPHTAGGYAGEIGHSPIGDWPCPCGARGCLEAIASAGAISRRYAEASGAHVGGAKEVIALAADGDEVAARVWNEALDALTMSIAQLTAVIAPEAVVIGGGLSRAGGALFDELRSRLRARLSFHRIPTLVPAELSGNAGILGSALRARELAGGGAA</sequence>
<gene>
    <name evidence="2" type="ORF">WDU99_12450</name>
</gene>
<dbReference type="SUPFAM" id="SSF53067">
    <property type="entry name" value="Actin-like ATPase domain"/>
    <property type="match status" value="1"/>
</dbReference>
<dbReference type="InterPro" id="IPR043129">
    <property type="entry name" value="ATPase_NBD"/>
</dbReference>
<dbReference type="PANTHER" id="PTHR18964:SF149">
    <property type="entry name" value="BIFUNCTIONAL UDP-N-ACETYLGLUCOSAMINE 2-EPIMERASE_N-ACETYLMANNOSAMINE KINASE"/>
    <property type="match status" value="1"/>
</dbReference>
<name>A0ABU8LCT4_9MICO</name>
<dbReference type="RefSeq" id="WP_337332782.1">
    <property type="nucleotide sequence ID" value="NZ_JBBDGM010000010.1"/>
</dbReference>
<dbReference type="Gene3D" id="3.30.420.40">
    <property type="match status" value="2"/>
</dbReference>
<protein>
    <submittedName>
        <fullName evidence="2">ROK family protein</fullName>
    </submittedName>
</protein>
<dbReference type="Pfam" id="PF00480">
    <property type="entry name" value="ROK"/>
    <property type="match status" value="1"/>
</dbReference>
<dbReference type="PANTHER" id="PTHR18964">
    <property type="entry name" value="ROK (REPRESSOR, ORF, KINASE) FAMILY"/>
    <property type="match status" value="1"/>
</dbReference>
<comment type="caution">
    <text evidence="2">The sequence shown here is derived from an EMBL/GenBank/DDBJ whole genome shotgun (WGS) entry which is preliminary data.</text>
</comment>
<comment type="similarity">
    <text evidence="1">Belongs to the ROK (NagC/XylR) family.</text>
</comment>